<evidence type="ECO:0000313" key="2">
    <source>
        <dbReference type="Proteomes" id="UP000287166"/>
    </source>
</evidence>
<evidence type="ECO:0000313" key="1">
    <source>
        <dbReference type="EMBL" id="GBE77419.1"/>
    </source>
</evidence>
<dbReference type="RefSeq" id="XP_027608332.1">
    <property type="nucleotide sequence ID" value="XM_027752531.1"/>
</dbReference>
<dbReference type="InParanoid" id="A0A401G5H9"/>
<comment type="caution">
    <text evidence="1">The sequence shown here is derived from an EMBL/GenBank/DDBJ whole genome shotgun (WGS) entry which is preliminary data.</text>
</comment>
<gene>
    <name evidence="1" type="ORF">SCP_0102930</name>
</gene>
<proteinExistence type="predicted"/>
<name>A0A401G5H9_9APHY</name>
<dbReference type="GeneID" id="38774336"/>
<dbReference type="AlphaFoldDB" id="A0A401G5H9"/>
<dbReference type="EMBL" id="BFAD01000001">
    <property type="protein sequence ID" value="GBE77419.1"/>
    <property type="molecule type" value="Genomic_DNA"/>
</dbReference>
<organism evidence="1 2">
    <name type="scientific">Sparassis crispa</name>
    <dbReference type="NCBI Taxonomy" id="139825"/>
    <lineage>
        <taxon>Eukaryota</taxon>
        <taxon>Fungi</taxon>
        <taxon>Dikarya</taxon>
        <taxon>Basidiomycota</taxon>
        <taxon>Agaricomycotina</taxon>
        <taxon>Agaricomycetes</taxon>
        <taxon>Polyporales</taxon>
        <taxon>Sparassidaceae</taxon>
        <taxon>Sparassis</taxon>
    </lineage>
</organism>
<accession>A0A401G5H9</accession>
<keyword evidence="2" id="KW-1185">Reference proteome</keyword>
<sequence>MPPYKVSAHKLSVSTTACHHQVTVDMCPEPVSYQLPRRSDRVLTTHIVGLLCSCDDMMGRLTFESAPFNTYPGMLARIHFAHLNTLELTRCTGTGPWLDVLERLAFPQLVQLSLIGSYVNIIRLTDVITASDHICHDIGTLHL</sequence>
<dbReference type="Proteomes" id="UP000287166">
    <property type="component" value="Unassembled WGS sequence"/>
</dbReference>
<protein>
    <submittedName>
        <fullName evidence="1">Uncharacterized protein</fullName>
    </submittedName>
</protein>
<reference evidence="1 2" key="1">
    <citation type="journal article" date="2018" name="Sci. Rep.">
        <title>Genome sequence of the cauliflower mushroom Sparassis crispa (Hanabiratake) and its association with beneficial usage.</title>
        <authorList>
            <person name="Kiyama R."/>
            <person name="Furutani Y."/>
            <person name="Kawaguchi K."/>
            <person name="Nakanishi T."/>
        </authorList>
    </citation>
    <scope>NUCLEOTIDE SEQUENCE [LARGE SCALE GENOMIC DNA]</scope>
</reference>